<comment type="caution">
    <text evidence="2">The sequence shown here is derived from an EMBL/GenBank/DDBJ whole genome shotgun (WGS) entry which is preliminary data.</text>
</comment>
<dbReference type="EMBL" id="QLZR01000003">
    <property type="protein sequence ID" value="RAZ77799.1"/>
    <property type="molecule type" value="Genomic_DNA"/>
</dbReference>
<keyword evidence="1" id="KW-0812">Transmembrane</keyword>
<dbReference type="Pfam" id="PF10011">
    <property type="entry name" value="DUF2254"/>
    <property type="match status" value="1"/>
</dbReference>
<protein>
    <submittedName>
        <fullName evidence="2">DUF2254 domain-containing protein</fullName>
    </submittedName>
</protein>
<feature type="transmembrane region" description="Helical" evidence="1">
    <location>
        <begin position="133"/>
        <end position="154"/>
    </location>
</feature>
<accession>A0A365KXF8</accession>
<gene>
    <name evidence="2" type="ORF">DP120_09985</name>
</gene>
<keyword evidence="1" id="KW-1133">Transmembrane helix</keyword>
<reference evidence="2 3" key="1">
    <citation type="submission" date="2018-06" db="EMBL/GenBank/DDBJ databases">
        <title>The draft genome sequences of strains SCU63 and S1.</title>
        <authorList>
            <person name="Gan L."/>
        </authorList>
    </citation>
    <scope>NUCLEOTIDE SEQUENCE [LARGE SCALE GENOMIC DNA]</scope>
    <source>
        <strain evidence="2 3">SCU63</strain>
    </source>
</reference>
<feature type="transmembrane region" description="Helical" evidence="1">
    <location>
        <begin position="105"/>
        <end position="124"/>
    </location>
</feature>
<evidence type="ECO:0000313" key="3">
    <source>
        <dbReference type="Proteomes" id="UP000251002"/>
    </source>
</evidence>
<dbReference type="AlphaFoldDB" id="A0A365KXF8"/>
<keyword evidence="1" id="KW-0472">Membrane</keyword>
<keyword evidence="3" id="KW-1185">Reference proteome</keyword>
<name>A0A365KXF8_9BACL</name>
<feature type="transmembrane region" description="Helical" evidence="1">
    <location>
        <begin position="62"/>
        <end position="85"/>
    </location>
</feature>
<dbReference type="RefSeq" id="WP_112223526.1">
    <property type="nucleotide sequence ID" value="NZ_CP196859.1"/>
</dbReference>
<dbReference type="InterPro" id="IPR018723">
    <property type="entry name" value="DUF2254_membrane"/>
</dbReference>
<sequence>MRPHFYYLRKQIWLIPTMFGLAAVTLSIASFYMDLLLIGKIIGYIPPILLTNVELGKDIMGILAAAILTMTTFTFSTVLVVLTTYSSQFSPRAPENFVHGQTTRTILGIFLGGFAYTSLSLLFMQDKTFGHEVLTPSIGILIGFICVGAFAYYIHFVSSNVQVTALVNKLTTDTEDVIFKYRKLQEENYVSMDKWEPGSKKNTVTADSEGYVQFIDLVSLVKFAEKKDIEIEVVVKTGDYIYKDEPIIHIHKNKIENKDLSDFYNIGSERTVEQDLGYAVQKLIEVAIRAISPSLNDPNTANDILLRVGRLLGEMGKLKTHGWVMTDSKDYKRVLYDFSSYKTILYETFYQISKYGNDDISVLAYMTDSLKGAAKSAPSMRHESLWEIQKYILDGLDCTEMKKMDRDYLQQKIDDLADMTKQKRIDLITKEET</sequence>
<evidence type="ECO:0000313" key="2">
    <source>
        <dbReference type="EMBL" id="RAZ77799.1"/>
    </source>
</evidence>
<organism evidence="2 3">
    <name type="scientific">Planococcus halotolerans</name>
    <dbReference type="NCBI Taxonomy" id="2233542"/>
    <lineage>
        <taxon>Bacteria</taxon>
        <taxon>Bacillati</taxon>
        <taxon>Bacillota</taxon>
        <taxon>Bacilli</taxon>
        <taxon>Bacillales</taxon>
        <taxon>Caryophanaceae</taxon>
        <taxon>Planococcus</taxon>
    </lineage>
</organism>
<proteinExistence type="predicted"/>
<dbReference type="Proteomes" id="UP000251002">
    <property type="component" value="Unassembled WGS sequence"/>
</dbReference>
<evidence type="ECO:0000256" key="1">
    <source>
        <dbReference type="SAM" id="Phobius"/>
    </source>
</evidence>
<feature type="transmembrane region" description="Helical" evidence="1">
    <location>
        <begin position="12"/>
        <end position="31"/>
    </location>
</feature>